<evidence type="ECO:0000313" key="9">
    <source>
        <dbReference type="Proteomes" id="UP001626550"/>
    </source>
</evidence>
<evidence type="ECO:0000256" key="1">
    <source>
        <dbReference type="ARBA" id="ARBA00006460"/>
    </source>
</evidence>
<dbReference type="InterPro" id="IPR007080">
    <property type="entry name" value="RNA_pol_Rpb1_1"/>
</dbReference>
<dbReference type="EC" id="2.7.7.6" evidence="2"/>
<evidence type="ECO:0000256" key="6">
    <source>
        <dbReference type="ARBA" id="ARBA00023163"/>
    </source>
</evidence>
<keyword evidence="4" id="KW-0808">Transferase</keyword>
<keyword evidence="5" id="KW-0548">Nucleotidyltransferase</keyword>
<reference evidence="8 9" key="1">
    <citation type="submission" date="2024-11" db="EMBL/GenBank/DDBJ databases">
        <title>Adaptive evolution of stress response genes in parasites aligns with host niche diversity.</title>
        <authorList>
            <person name="Hahn C."/>
            <person name="Resl P."/>
        </authorList>
    </citation>
    <scope>NUCLEOTIDE SEQUENCE [LARGE SCALE GENOMIC DNA]</scope>
    <source>
        <strain evidence="8">EGGRZ-B1_66</strain>
        <tissue evidence="8">Body</tissue>
    </source>
</reference>
<sequence>MDANTNCRIDGLNFSLYTAEEIRSISVKEIVSANIFDRFSNRTVDGGLHDQHLGPNSFQDICEHCGLTYTDCNGHFGRIEFPKPVYNPLFFENILKSLKSFCPSCYCFYQGEISQTAFHLLGVKKG</sequence>
<gene>
    <name evidence="8" type="primary">POLR1A_2</name>
    <name evidence="8" type="ORF">Ciccas_006094</name>
</gene>
<evidence type="ECO:0000256" key="5">
    <source>
        <dbReference type="ARBA" id="ARBA00022695"/>
    </source>
</evidence>
<dbReference type="InterPro" id="IPR044893">
    <property type="entry name" value="RNA_pol_Rpb1_clamp_domain"/>
</dbReference>
<dbReference type="Gene3D" id="4.10.860.120">
    <property type="entry name" value="RNA polymerase II, clamp domain"/>
    <property type="match status" value="1"/>
</dbReference>
<comment type="caution">
    <text evidence="8">The sequence shown here is derived from an EMBL/GenBank/DDBJ whole genome shotgun (WGS) entry which is preliminary data.</text>
</comment>
<dbReference type="Pfam" id="PF04997">
    <property type="entry name" value="RNA_pol_Rpb1_1"/>
    <property type="match status" value="1"/>
</dbReference>
<dbReference type="GO" id="GO:0000428">
    <property type="term" value="C:DNA-directed RNA polymerase complex"/>
    <property type="evidence" value="ECO:0007669"/>
    <property type="project" value="UniProtKB-KW"/>
</dbReference>
<proteinExistence type="inferred from homology"/>
<dbReference type="AlphaFoldDB" id="A0ABD2QAK4"/>
<dbReference type="EMBL" id="JBJKFK010000786">
    <property type="protein sequence ID" value="KAL3315276.1"/>
    <property type="molecule type" value="Genomic_DNA"/>
</dbReference>
<keyword evidence="9" id="KW-1185">Reference proteome</keyword>
<name>A0ABD2QAK4_9PLAT</name>
<evidence type="ECO:0000256" key="2">
    <source>
        <dbReference type="ARBA" id="ARBA00012418"/>
    </source>
</evidence>
<evidence type="ECO:0000259" key="7">
    <source>
        <dbReference type="Pfam" id="PF04997"/>
    </source>
</evidence>
<dbReference type="InterPro" id="IPR045867">
    <property type="entry name" value="DNA-dir_RpoC_beta_prime"/>
</dbReference>
<evidence type="ECO:0000313" key="8">
    <source>
        <dbReference type="EMBL" id="KAL3315276.1"/>
    </source>
</evidence>
<keyword evidence="3 8" id="KW-0240">DNA-directed RNA polymerase</keyword>
<dbReference type="Proteomes" id="UP001626550">
    <property type="component" value="Unassembled WGS sequence"/>
</dbReference>
<accession>A0ABD2QAK4</accession>
<evidence type="ECO:0000256" key="3">
    <source>
        <dbReference type="ARBA" id="ARBA00022478"/>
    </source>
</evidence>
<evidence type="ECO:0000256" key="4">
    <source>
        <dbReference type="ARBA" id="ARBA00022679"/>
    </source>
</evidence>
<dbReference type="PANTHER" id="PTHR19376">
    <property type="entry name" value="DNA-DIRECTED RNA POLYMERASE"/>
    <property type="match status" value="1"/>
</dbReference>
<protein>
    <recommendedName>
        <fullName evidence="2">DNA-directed RNA polymerase</fullName>
        <ecNumber evidence="2">2.7.7.6</ecNumber>
    </recommendedName>
</protein>
<dbReference type="PANTHER" id="PTHR19376:SF11">
    <property type="entry name" value="DNA-DIRECTED RNA POLYMERASE I SUBUNIT RPA1"/>
    <property type="match status" value="1"/>
</dbReference>
<dbReference type="SUPFAM" id="SSF64484">
    <property type="entry name" value="beta and beta-prime subunits of DNA dependent RNA-polymerase"/>
    <property type="match status" value="1"/>
</dbReference>
<organism evidence="8 9">
    <name type="scientific">Cichlidogyrus casuarinus</name>
    <dbReference type="NCBI Taxonomy" id="1844966"/>
    <lineage>
        <taxon>Eukaryota</taxon>
        <taxon>Metazoa</taxon>
        <taxon>Spiralia</taxon>
        <taxon>Lophotrochozoa</taxon>
        <taxon>Platyhelminthes</taxon>
        <taxon>Monogenea</taxon>
        <taxon>Monopisthocotylea</taxon>
        <taxon>Dactylogyridea</taxon>
        <taxon>Ancyrocephalidae</taxon>
        <taxon>Cichlidogyrus</taxon>
    </lineage>
</organism>
<feature type="domain" description="RNA polymerase Rpb1" evidence="7">
    <location>
        <begin position="7"/>
        <end position="105"/>
    </location>
</feature>
<comment type="similarity">
    <text evidence="1">Belongs to the RNA polymerase beta' chain family.</text>
</comment>
<dbReference type="GO" id="GO:0003899">
    <property type="term" value="F:DNA-directed RNA polymerase activity"/>
    <property type="evidence" value="ECO:0007669"/>
    <property type="project" value="UniProtKB-EC"/>
</dbReference>
<keyword evidence="6" id="KW-0804">Transcription</keyword>